<dbReference type="AlphaFoldDB" id="A0AAW3WSC8"/>
<evidence type="ECO:0000313" key="2">
    <source>
        <dbReference type="Proteomes" id="UP000659084"/>
    </source>
</evidence>
<reference evidence="1" key="1">
    <citation type="submission" date="2020-08" db="EMBL/GenBank/DDBJ databases">
        <title>Food and environmental bacterial isolates.</title>
        <authorList>
            <person name="Richter L."/>
            <person name="Du Plessis E.M."/>
            <person name="Duvenage S."/>
            <person name="Allam M."/>
            <person name="Korsten L."/>
        </authorList>
    </citation>
    <scope>NUCLEOTIDE SEQUENCE</scope>
    <source>
        <strain evidence="1">UPMP2127</strain>
    </source>
</reference>
<protein>
    <submittedName>
        <fullName evidence="1">Uncharacterized protein</fullName>
    </submittedName>
</protein>
<comment type="caution">
    <text evidence="1">The sequence shown here is derived from an EMBL/GenBank/DDBJ whole genome shotgun (WGS) entry which is preliminary data.</text>
</comment>
<gene>
    <name evidence="1" type="ORF">H8J20_10230</name>
</gene>
<evidence type="ECO:0000313" key="1">
    <source>
        <dbReference type="EMBL" id="MBC3212517.1"/>
    </source>
</evidence>
<proteinExistence type="predicted"/>
<accession>A0AAW3WSC8</accession>
<dbReference type="EMBL" id="JACNYO010000008">
    <property type="protein sequence ID" value="MBC3212517.1"/>
    <property type="molecule type" value="Genomic_DNA"/>
</dbReference>
<name>A0AAW3WSC8_SERFO</name>
<sequence length="276" mass="31316">MSFWQDDEDYPMVSLLGNYIGIKKEFIDMIYSKQSADAVLERYFDAFVKKSSTVIIDTVETMELGAERTFMTVAPELVPELTLFPQYNRVIKSHLSANRDLILVENKRMVMAIMMLSRDPLTISEMIKVTIHTIFISMPAELQDRVIEKLPSLIAPKGSSLVANTATKMATKIALTEAIIRIVSYTISSDPDVLKQAGRITTITLTAFQIYAIVEKASRSARKLRRENTAIYNQLYQMKIEMLYFLIEKKVDALINAVKEKSADDVIQALSEILQQ</sequence>
<dbReference type="RefSeq" id="WP_179252806.1">
    <property type="nucleotide sequence ID" value="NZ_JACBIV010000010.1"/>
</dbReference>
<organism evidence="1 2">
    <name type="scientific">Serratia fonticola</name>
    <dbReference type="NCBI Taxonomy" id="47917"/>
    <lineage>
        <taxon>Bacteria</taxon>
        <taxon>Pseudomonadati</taxon>
        <taxon>Pseudomonadota</taxon>
        <taxon>Gammaproteobacteria</taxon>
        <taxon>Enterobacterales</taxon>
        <taxon>Yersiniaceae</taxon>
        <taxon>Serratia</taxon>
    </lineage>
</organism>
<dbReference type="Proteomes" id="UP000659084">
    <property type="component" value="Unassembled WGS sequence"/>
</dbReference>